<proteinExistence type="predicted"/>
<evidence type="ECO:0000256" key="1">
    <source>
        <dbReference type="PROSITE-ProRule" id="PRU00047"/>
    </source>
</evidence>
<keyword evidence="1" id="KW-0862">Zinc</keyword>
<evidence type="ECO:0000259" key="2">
    <source>
        <dbReference type="PROSITE" id="PS50158"/>
    </source>
</evidence>
<name>A0A2N8ULW5_9BASI</name>
<accession>A0A2N8ULW5</accession>
<sequence>MRRTRLWCSTKLPTPPVAIVVGVCVYALHGQPSIPYANLSYALASIHGAVNPNTVRFRAPSSVRGRNWHEAHTSIQAQFAIDFPAASLPDVVLSAPRPGFGYIDVSMRYDEVRAEEMAKVASKWRVNGEVLGEAQFTGLATGELLHVIRFDKIPHSDLQAFIDFLPQLFRTLAPAHAITVVDIWKLEYKLTFNSPHQQSTHWTFGNSLIVLFSLSTADKAEVQVADIVLSWPGWWMWNGVAVGMVYPGRYDYCTFCKYTAQMLEGTKARRHTTAMCKKLICMKCGKVGHYDTTCKTAFGGRK</sequence>
<dbReference type="GO" id="GO:0003676">
    <property type="term" value="F:nucleic acid binding"/>
    <property type="evidence" value="ECO:0007669"/>
    <property type="project" value="InterPro"/>
</dbReference>
<dbReference type="AlphaFoldDB" id="A0A2N8ULW5"/>
<feature type="domain" description="CCHC-type" evidence="2">
    <location>
        <begin position="281"/>
        <end position="295"/>
    </location>
</feature>
<dbReference type="PROSITE" id="PS50158">
    <property type="entry name" value="ZF_CCHC"/>
    <property type="match status" value="1"/>
</dbReference>
<dbReference type="Proteomes" id="UP000239563">
    <property type="component" value="Chromosome XIX"/>
</dbReference>
<evidence type="ECO:0000313" key="4">
    <source>
        <dbReference type="Proteomes" id="UP000239563"/>
    </source>
</evidence>
<dbReference type="GO" id="GO:0008270">
    <property type="term" value="F:zinc ion binding"/>
    <property type="evidence" value="ECO:0007669"/>
    <property type="project" value="UniProtKB-KW"/>
</dbReference>
<keyword evidence="1" id="KW-0479">Metal-binding</keyword>
<gene>
    <name evidence="3" type="ORF">SRS1_16394</name>
</gene>
<organism evidence="3 4">
    <name type="scientific">Sporisorium reilianum f. sp. reilianum</name>
    <dbReference type="NCBI Taxonomy" id="72559"/>
    <lineage>
        <taxon>Eukaryota</taxon>
        <taxon>Fungi</taxon>
        <taxon>Dikarya</taxon>
        <taxon>Basidiomycota</taxon>
        <taxon>Ustilaginomycotina</taxon>
        <taxon>Ustilaginomycetes</taxon>
        <taxon>Ustilaginales</taxon>
        <taxon>Ustilaginaceae</taxon>
        <taxon>Sporisorium</taxon>
    </lineage>
</organism>
<evidence type="ECO:0000313" key="3">
    <source>
        <dbReference type="EMBL" id="SJX65841.1"/>
    </source>
</evidence>
<keyword evidence="1" id="KW-0863">Zinc-finger</keyword>
<dbReference type="EMBL" id="LT795072">
    <property type="protein sequence ID" value="SJX65841.1"/>
    <property type="molecule type" value="Genomic_DNA"/>
</dbReference>
<protein>
    <recommendedName>
        <fullName evidence="2">CCHC-type domain-containing protein</fullName>
    </recommendedName>
</protein>
<reference evidence="3 4" key="1">
    <citation type="submission" date="2017-02" db="EMBL/GenBank/DDBJ databases">
        <authorList>
            <person name="Peterson S.W."/>
        </authorList>
    </citation>
    <scope>NUCLEOTIDE SEQUENCE [LARGE SCALE GENOMIC DNA]</scope>
    <source>
        <strain evidence="3 4">SRS1_H2-8</strain>
    </source>
</reference>
<dbReference type="InterPro" id="IPR001878">
    <property type="entry name" value="Znf_CCHC"/>
</dbReference>